<feature type="region of interest" description="Disordered" evidence="1">
    <location>
        <begin position="215"/>
        <end position="242"/>
    </location>
</feature>
<feature type="signal peptide" evidence="2">
    <location>
        <begin position="1"/>
        <end position="31"/>
    </location>
</feature>
<sequence length="349" mass="36696">MEDTQLTMNMILKFFCLFCMVMLWMPHASLPRAVSEKYMVKRDSNDLAPGGSAQQNLSDGSAQDTDDDESAQNTADDGSGQDADSDGSAQNTGDDGSAQDTVSDGSAQDTDSDGFAQGTDSDGSAQGTDSVGSAQGTDSDGSAQGTDSDGSAQGTDSVGSAQDAEKGTVPVESSCDIRTIISGQEFSDFDKLAEAADRVWEARSLGIQHITQTTNETTPDCVESIQRNRPLNPRRNGSSTAPSPAPVCFYHTRFSPGARKCLPGCKFASLLSGTTQPYANRGSSCSLQSNSNTLSVEDRKSGLSNLVDRGADVSVYPASAQDRRTLQPSNTLSAANGTTIRTWEKRTVS</sequence>
<feature type="compositionally biased region" description="Low complexity" evidence="1">
    <location>
        <begin position="75"/>
        <end position="90"/>
    </location>
</feature>
<feature type="compositionally biased region" description="Polar residues" evidence="1">
    <location>
        <begin position="52"/>
        <end position="63"/>
    </location>
</feature>
<evidence type="ECO:0000313" key="4">
    <source>
        <dbReference type="Proteomes" id="UP000762676"/>
    </source>
</evidence>
<evidence type="ECO:0000313" key="3">
    <source>
        <dbReference type="EMBL" id="GFR77326.1"/>
    </source>
</evidence>
<proteinExistence type="predicted"/>
<dbReference type="EMBL" id="BMAT01000966">
    <property type="protein sequence ID" value="GFR77326.1"/>
    <property type="molecule type" value="Genomic_DNA"/>
</dbReference>
<evidence type="ECO:0000256" key="1">
    <source>
        <dbReference type="SAM" id="MobiDB-lite"/>
    </source>
</evidence>
<feature type="compositionally biased region" description="Polar residues" evidence="1">
    <location>
        <begin position="118"/>
        <end position="160"/>
    </location>
</feature>
<organism evidence="3 4">
    <name type="scientific">Elysia marginata</name>
    <dbReference type="NCBI Taxonomy" id="1093978"/>
    <lineage>
        <taxon>Eukaryota</taxon>
        <taxon>Metazoa</taxon>
        <taxon>Spiralia</taxon>
        <taxon>Lophotrochozoa</taxon>
        <taxon>Mollusca</taxon>
        <taxon>Gastropoda</taxon>
        <taxon>Heterobranchia</taxon>
        <taxon>Euthyneura</taxon>
        <taxon>Panpulmonata</taxon>
        <taxon>Sacoglossa</taxon>
        <taxon>Placobranchoidea</taxon>
        <taxon>Plakobranchidae</taxon>
        <taxon>Elysia</taxon>
    </lineage>
</organism>
<dbReference type="Proteomes" id="UP000762676">
    <property type="component" value="Unassembled WGS sequence"/>
</dbReference>
<keyword evidence="2" id="KW-0732">Signal</keyword>
<reference evidence="3 4" key="1">
    <citation type="journal article" date="2021" name="Elife">
        <title>Chloroplast acquisition without the gene transfer in kleptoplastic sea slugs, Plakobranchus ocellatus.</title>
        <authorList>
            <person name="Maeda T."/>
            <person name="Takahashi S."/>
            <person name="Yoshida T."/>
            <person name="Shimamura S."/>
            <person name="Takaki Y."/>
            <person name="Nagai Y."/>
            <person name="Toyoda A."/>
            <person name="Suzuki Y."/>
            <person name="Arimoto A."/>
            <person name="Ishii H."/>
            <person name="Satoh N."/>
            <person name="Nishiyama T."/>
            <person name="Hasebe M."/>
            <person name="Maruyama T."/>
            <person name="Minagawa J."/>
            <person name="Obokata J."/>
            <person name="Shigenobu S."/>
        </authorList>
    </citation>
    <scope>NUCLEOTIDE SEQUENCE [LARGE SCALE GENOMIC DNA]</scope>
</reference>
<feature type="chain" id="PRO_5043999826" evidence="2">
    <location>
        <begin position="32"/>
        <end position="349"/>
    </location>
</feature>
<evidence type="ECO:0000256" key="2">
    <source>
        <dbReference type="SAM" id="SignalP"/>
    </source>
</evidence>
<protein>
    <submittedName>
        <fullName evidence="3">Retrovirus-related Pol polyprotein</fullName>
    </submittedName>
</protein>
<feature type="compositionally biased region" description="Polar residues" evidence="1">
    <location>
        <begin position="91"/>
        <end position="109"/>
    </location>
</feature>
<keyword evidence="4" id="KW-1185">Reference proteome</keyword>
<gene>
    <name evidence="3" type="ORF">ElyMa_000506100</name>
</gene>
<comment type="caution">
    <text evidence="3">The sequence shown here is derived from an EMBL/GenBank/DDBJ whole genome shotgun (WGS) entry which is preliminary data.</text>
</comment>
<name>A0AAV4FWN2_9GAST</name>
<feature type="region of interest" description="Disordered" evidence="1">
    <location>
        <begin position="45"/>
        <end position="171"/>
    </location>
</feature>
<feature type="compositionally biased region" description="Polar residues" evidence="1">
    <location>
        <begin position="225"/>
        <end position="242"/>
    </location>
</feature>
<accession>A0AAV4FWN2</accession>
<dbReference type="AlphaFoldDB" id="A0AAV4FWN2"/>